<keyword evidence="3" id="KW-1185">Reference proteome</keyword>
<evidence type="ECO:0000313" key="3">
    <source>
        <dbReference type="Proteomes" id="UP000662200"/>
    </source>
</evidence>
<keyword evidence="1" id="KW-0812">Transmembrane</keyword>
<reference evidence="2" key="2">
    <citation type="submission" date="2020-09" db="EMBL/GenBank/DDBJ databases">
        <authorList>
            <person name="Sun Q."/>
            <person name="Ohkuma M."/>
        </authorList>
    </citation>
    <scope>NUCLEOTIDE SEQUENCE</scope>
    <source>
        <strain evidence="2">JCM 3091</strain>
    </source>
</reference>
<evidence type="ECO:0000256" key="1">
    <source>
        <dbReference type="SAM" id="Phobius"/>
    </source>
</evidence>
<keyword evidence="1" id="KW-0472">Membrane</keyword>
<dbReference type="Proteomes" id="UP000662200">
    <property type="component" value="Unassembled WGS sequence"/>
</dbReference>
<dbReference type="RefSeq" id="WP_189114552.1">
    <property type="nucleotide sequence ID" value="NZ_BMQC01000008.1"/>
</dbReference>
<organism evidence="2 3">
    <name type="scientific">Pilimelia terevasa</name>
    <dbReference type="NCBI Taxonomy" id="53372"/>
    <lineage>
        <taxon>Bacteria</taxon>
        <taxon>Bacillati</taxon>
        <taxon>Actinomycetota</taxon>
        <taxon>Actinomycetes</taxon>
        <taxon>Micromonosporales</taxon>
        <taxon>Micromonosporaceae</taxon>
        <taxon>Pilimelia</taxon>
    </lineage>
</organism>
<sequence>MLLLFPPLAVALGATLLIPALALHAWAQDWLDVLPWAALALIYLVGHVAQRL</sequence>
<keyword evidence="1" id="KW-1133">Transmembrane helix</keyword>
<accession>A0A8J3FIC5</accession>
<feature type="transmembrane region" description="Helical" evidence="1">
    <location>
        <begin position="32"/>
        <end position="49"/>
    </location>
</feature>
<name>A0A8J3FIC5_9ACTN</name>
<dbReference type="EMBL" id="BMQC01000008">
    <property type="protein sequence ID" value="GGK32058.1"/>
    <property type="molecule type" value="Genomic_DNA"/>
</dbReference>
<evidence type="ECO:0000313" key="2">
    <source>
        <dbReference type="EMBL" id="GGK32058.1"/>
    </source>
</evidence>
<proteinExistence type="predicted"/>
<dbReference type="AlphaFoldDB" id="A0A8J3FIC5"/>
<reference evidence="2" key="1">
    <citation type="journal article" date="2014" name="Int. J. Syst. Evol. Microbiol.">
        <title>Complete genome sequence of Corynebacterium casei LMG S-19264T (=DSM 44701T), isolated from a smear-ripened cheese.</title>
        <authorList>
            <consortium name="US DOE Joint Genome Institute (JGI-PGF)"/>
            <person name="Walter F."/>
            <person name="Albersmeier A."/>
            <person name="Kalinowski J."/>
            <person name="Ruckert C."/>
        </authorList>
    </citation>
    <scope>NUCLEOTIDE SEQUENCE</scope>
    <source>
        <strain evidence="2">JCM 3091</strain>
    </source>
</reference>
<protein>
    <submittedName>
        <fullName evidence="2">Uncharacterized protein</fullName>
    </submittedName>
</protein>
<gene>
    <name evidence="2" type="ORF">GCM10010124_26020</name>
</gene>
<comment type="caution">
    <text evidence="2">The sequence shown here is derived from an EMBL/GenBank/DDBJ whole genome shotgun (WGS) entry which is preliminary data.</text>
</comment>